<evidence type="ECO:0000313" key="3">
    <source>
        <dbReference type="EMBL" id="ARI78636.1"/>
    </source>
</evidence>
<name>A0A1W5ZZ48_9BACI</name>
<organism evidence="3 4">
    <name type="scientific">Halobacillus mangrovi</name>
    <dbReference type="NCBI Taxonomy" id="402384"/>
    <lineage>
        <taxon>Bacteria</taxon>
        <taxon>Bacillati</taxon>
        <taxon>Bacillota</taxon>
        <taxon>Bacilli</taxon>
        <taxon>Bacillales</taxon>
        <taxon>Bacillaceae</taxon>
        <taxon>Halobacillus</taxon>
    </lineage>
</organism>
<feature type="domain" description="SHOCT" evidence="2">
    <location>
        <begin position="50"/>
        <end position="76"/>
    </location>
</feature>
<dbReference type="EMBL" id="CP020772">
    <property type="protein sequence ID" value="ARI78636.1"/>
    <property type="molecule type" value="Genomic_DNA"/>
</dbReference>
<dbReference type="Proteomes" id="UP000192527">
    <property type="component" value="Chromosome"/>
</dbReference>
<dbReference type="KEGG" id="hmn:HM131_18100"/>
<keyword evidence="1" id="KW-1133">Transmembrane helix</keyword>
<evidence type="ECO:0000313" key="4">
    <source>
        <dbReference type="Proteomes" id="UP000192527"/>
    </source>
</evidence>
<sequence>MVGMMNGNGMGGGFFGFGFIGLLIIAAIILVIVWMMKPNATDKSGSKNSDSLETLKKRLANGEISEEEYDRLKKKLDD</sequence>
<feature type="transmembrane region" description="Helical" evidence="1">
    <location>
        <begin position="12"/>
        <end position="34"/>
    </location>
</feature>
<protein>
    <recommendedName>
        <fullName evidence="2">SHOCT domain-containing protein</fullName>
    </recommendedName>
</protein>
<accession>A0A1W5ZZ48</accession>
<keyword evidence="1" id="KW-0812">Transmembrane</keyword>
<evidence type="ECO:0000259" key="2">
    <source>
        <dbReference type="Pfam" id="PF09851"/>
    </source>
</evidence>
<evidence type="ECO:0000256" key="1">
    <source>
        <dbReference type="SAM" id="Phobius"/>
    </source>
</evidence>
<dbReference type="InterPro" id="IPR018649">
    <property type="entry name" value="SHOCT"/>
</dbReference>
<keyword evidence="4" id="KW-1185">Reference proteome</keyword>
<dbReference type="STRING" id="402384.HM131_18100"/>
<dbReference type="OrthoDB" id="48047at2"/>
<proteinExistence type="predicted"/>
<reference evidence="3 4" key="1">
    <citation type="submission" date="2017-04" db="EMBL/GenBank/DDBJ databases">
        <title>The whole genome sequencing and assembly of Halobacillus mangrovi strain.</title>
        <authorList>
            <person name="Lee S.-J."/>
            <person name="Park M.-K."/>
            <person name="Kim J.-Y."/>
            <person name="Lee Y.-J."/>
            <person name="Yi H."/>
            <person name="Bahn Y.-S."/>
            <person name="Kim J.F."/>
            <person name="Lee D.-W."/>
        </authorList>
    </citation>
    <scope>NUCLEOTIDE SEQUENCE [LARGE SCALE GENOMIC DNA]</scope>
    <source>
        <strain evidence="3 4">KTB 131</strain>
    </source>
</reference>
<dbReference type="AlphaFoldDB" id="A0A1W5ZZ48"/>
<keyword evidence="1" id="KW-0472">Membrane</keyword>
<gene>
    <name evidence="3" type="ORF">HM131_18100</name>
</gene>
<dbReference type="Pfam" id="PF09851">
    <property type="entry name" value="SHOCT"/>
    <property type="match status" value="1"/>
</dbReference>